<dbReference type="KEGG" id="huw:FPZ11_08010"/>
<reference evidence="2 3" key="1">
    <citation type="submission" date="2019-07" db="EMBL/GenBank/DDBJ databases">
        <title>Full genome sequence of Humibacter sp. WJ7-1.</title>
        <authorList>
            <person name="Im W.-T."/>
        </authorList>
    </citation>
    <scope>NUCLEOTIDE SEQUENCE [LARGE SCALE GENOMIC DNA]</scope>
    <source>
        <strain evidence="2 3">WJ7-1</strain>
    </source>
</reference>
<dbReference type="AlphaFoldDB" id="A0A5B8M346"/>
<name>A0A5B8M346_9MICO</name>
<protein>
    <submittedName>
        <fullName evidence="2">Uncharacterized protein</fullName>
    </submittedName>
</protein>
<keyword evidence="1" id="KW-1133">Transmembrane helix</keyword>
<proteinExistence type="predicted"/>
<evidence type="ECO:0000313" key="3">
    <source>
        <dbReference type="Proteomes" id="UP000320216"/>
    </source>
</evidence>
<feature type="transmembrane region" description="Helical" evidence="1">
    <location>
        <begin position="28"/>
        <end position="47"/>
    </location>
</feature>
<evidence type="ECO:0000313" key="2">
    <source>
        <dbReference type="EMBL" id="QDZ14706.1"/>
    </source>
</evidence>
<keyword evidence="3" id="KW-1185">Reference proteome</keyword>
<sequence length="84" mass="9280">MSKRDEVVELASSNPISLLSGWGIRSEHAYLAAVVSLGLVFITWLVSRAKKDDRGRSEHWGLFLGEWVASLLALGVALKLEEKD</sequence>
<accession>A0A5B8M346</accession>
<dbReference type="RefSeq" id="WP_146319851.1">
    <property type="nucleotide sequence ID" value="NZ_CP042305.1"/>
</dbReference>
<gene>
    <name evidence="2" type="ORF">FPZ11_08010</name>
</gene>
<dbReference type="OrthoDB" id="9815586at2"/>
<feature type="transmembrane region" description="Helical" evidence="1">
    <location>
        <begin position="59"/>
        <end position="78"/>
    </location>
</feature>
<keyword evidence="1" id="KW-0472">Membrane</keyword>
<evidence type="ECO:0000256" key="1">
    <source>
        <dbReference type="SAM" id="Phobius"/>
    </source>
</evidence>
<keyword evidence="1" id="KW-0812">Transmembrane</keyword>
<organism evidence="2 3">
    <name type="scientific">Humibacter ginsenosidimutans</name>
    <dbReference type="NCBI Taxonomy" id="2599293"/>
    <lineage>
        <taxon>Bacteria</taxon>
        <taxon>Bacillati</taxon>
        <taxon>Actinomycetota</taxon>
        <taxon>Actinomycetes</taxon>
        <taxon>Micrococcales</taxon>
        <taxon>Microbacteriaceae</taxon>
        <taxon>Humibacter</taxon>
    </lineage>
</organism>
<dbReference type="EMBL" id="CP042305">
    <property type="protein sequence ID" value="QDZ14706.1"/>
    <property type="molecule type" value="Genomic_DNA"/>
</dbReference>
<dbReference type="Proteomes" id="UP000320216">
    <property type="component" value="Chromosome"/>
</dbReference>